<reference evidence="10" key="1">
    <citation type="submission" date="2023-02" db="EMBL/GenBank/DDBJ databases">
        <authorList>
            <person name="Whidbey C."/>
        </authorList>
    </citation>
    <scope>NUCLEOTIDE SEQUENCE</scope>
    <source>
        <strain evidence="10">VSI11</strain>
    </source>
</reference>
<dbReference type="PANTHER" id="PTHR43289:SF6">
    <property type="entry name" value="SERINE_THREONINE-PROTEIN KINASE NEKL-3"/>
    <property type="match status" value="1"/>
</dbReference>
<organism evidence="10 11">
    <name type="scientific">Bifidobacterium breve</name>
    <dbReference type="NCBI Taxonomy" id="1685"/>
    <lineage>
        <taxon>Bacteria</taxon>
        <taxon>Bacillati</taxon>
        <taxon>Actinomycetota</taxon>
        <taxon>Actinomycetes</taxon>
        <taxon>Bifidobacteriales</taxon>
        <taxon>Bifidobacteriaceae</taxon>
        <taxon>Bifidobacterium</taxon>
    </lineage>
</organism>
<name>A0AAX3NNS9_BIFBR</name>
<dbReference type="PROSITE" id="PS00107">
    <property type="entry name" value="PROTEIN_KINASE_ATP"/>
    <property type="match status" value="1"/>
</dbReference>
<dbReference type="InterPro" id="IPR000719">
    <property type="entry name" value="Prot_kinase_dom"/>
</dbReference>
<evidence type="ECO:0000259" key="9">
    <source>
        <dbReference type="PROSITE" id="PS50011"/>
    </source>
</evidence>
<dbReference type="PROSITE" id="PS00108">
    <property type="entry name" value="PROTEIN_KINASE_ST"/>
    <property type="match status" value="1"/>
</dbReference>
<dbReference type="InterPro" id="IPR011009">
    <property type="entry name" value="Kinase-like_dom_sf"/>
</dbReference>
<dbReference type="Gene3D" id="1.10.510.10">
    <property type="entry name" value="Transferase(Phosphotransferase) domain 1"/>
    <property type="match status" value="1"/>
</dbReference>
<dbReference type="GO" id="GO:0004674">
    <property type="term" value="F:protein serine/threonine kinase activity"/>
    <property type="evidence" value="ECO:0007669"/>
    <property type="project" value="UniProtKB-KW"/>
</dbReference>
<keyword evidence="4 7" id="KW-0547">Nucleotide-binding</keyword>
<feature type="binding site" evidence="7">
    <location>
        <position position="58"/>
    </location>
    <ligand>
        <name>ATP</name>
        <dbReference type="ChEBI" id="CHEBI:30616"/>
    </ligand>
</feature>
<dbReference type="PANTHER" id="PTHR43289">
    <property type="entry name" value="MITOGEN-ACTIVATED PROTEIN KINASE KINASE KINASE 20-RELATED"/>
    <property type="match status" value="1"/>
</dbReference>
<feature type="domain" description="Protein kinase" evidence="9">
    <location>
        <begin position="29"/>
        <end position="290"/>
    </location>
</feature>
<evidence type="ECO:0000313" key="10">
    <source>
        <dbReference type="EMBL" id="WEB55290.1"/>
    </source>
</evidence>
<keyword evidence="3" id="KW-0808">Transferase</keyword>
<dbReference type="CDD" id="cd14014">
    <property type="entry name" value="STKc_PknB_like"/>
    <property type="match status" value="1"/>
</dbReference>
<protein>
    <recommendedName>
        <fullName evidence="1">non-specific serine/threonine protein kinase</fullName>
        <ecNumber evidence="1">2.7.11.1</ecNumber>
    </recommendedName>
</protein>
<proteinExistence type="predicted"/>
<dbReference type="PROSITE" id="PS50011">
    <property type="entry name" value="PROTEIN_KINASE_DOM"/>
    <property type="match status" value="1"/>
</dbReference>
<dbReference type="EC" id="2.7.11.1" evidence="1"/>
<dbReference type="Pfam" id="PF00069">
    <property type="entry name" value="Pkinase"/>
    <property type="match status" value="1"/>
</dbReference>
<dbReference type="SMART" id="SM00220">
    <property type="entry name" value="S_TKc"/>
    <property type="match status" value="1"/>
</dbReference>
<dbReference type="InterPro" id="IPR017441">
    <property type="entry name" value="Protein_kinase_ATP_BS"/>
</dbReference>
<keyword evidence="8" id="KW-1133">Transmembrane helix</keyword>
<accession>A0AAX3NNS9</accession>
<sequence>MGNCINEDNFFGGGLMAIISHAPPRLSGYDFVRALGTGTTATVYLYRLHTSAHPVAVKVSNQTLDCGIAAQFHRENAAMVRLSEHPYILTLYHADVTADGHGYMILEYAPGGTYEPLMKSRSLTCAQVLDLGIKLAGALGTAHRSNIIHHDIKPSNILITGQGLPALSDFGISTDAYDHTETGCSPPWAPPEVLLHMGNGAERADIYSLGATLYALLVGCSPYQHEYHPHTQSELIRLILNQPLPRINRADVPTNIEQILRKSLAKNPDLRYYSALEFARAMQHAQHAFFGRITPLTVDGVPPYPKEIAHLRRPREPDLHNERTQRRWVKPTIIATGVATTAVTVCLVFVCAVLPRMDSITGSTTIQVSLAYSSCNGAAHNGKDSKENHGHVIPIAY</sequence>
<evidence type="ECO:0000256" key="5">
    <source>
        <dbReference type="ARBA" id="ARBA00022777"/>
    </source>
</evidence>
<dbReference type="Proteomes" id="UP001219009">
    <property type="component" value="Chromosome"/>
</dbReference>
<evidence type="ECO:0000256" key="1">
    <source>
        <dbReference type="ARBA" id="ARBA00012513"/>
    </source>
</evidence>
<dbReference type="EMBL" id="CP118083">
    <property type="protein sequence ID" value="WEB55290.1"/>
    <property type="molecule type" value="Genomic_DNA"/>
</dbReference>
<keyword evidence="2" id="KW-0723">Serine/threonine-protein kinase</keyword>
<evidence type="ECO:0000256" key="7">
    <source>
        <dbReference type="PROSITE-ProRule" id="PRU10141"/>
    </source>
</evidence>
<keyword evidence="8" id="KW-0812">Transmembrane</keyword>
<dbReference type="GO" id="GO:0005524">
    <property type="term" value="F:ATP binding"/>
    <property type="evidence" value="ECO:0007669"/>
    <property type="project" value="UniProtKB-UniRule"/>
</dbReference>
<keyword evidence="5 10" id="KW-0418">Kinase</keyword>
<evidence type="ECO:0000256" key="8">
    <source>
        <dbReference type="SAM" id="Phobius"/>
    </source>
</evidence>
<evidence type="ECO:0000256" key="4">
    <source>
        <dbReference type="ARBA" id="ARBA00022741"/>
    </source>
</evidence>
<dbReference type="RefSeq" id="WP_274982708.1">
    <property type="nucleotide sequence ID" value="NZ_CP118083.1"/>
</dbReference>
<keyword evidence="6 7" id="KW-0067">ATP-binding</keyword>
<keyword evidence="8" id="KW-0472">Membrane</keyword>
<feature type="transmembrane region" description="Helical" evidence="8">
    <location>
        <begin position="333"/>
        <end position="354"/>
    </location>
</feature>
<dbReference type="InterPro" id="IPR008271">
    <property type="entry name" value="Ser/Thr_kinase_AS"/>
</dbReference>
<evidence type="ECO:0000256" key="2">
    <source>
        <dbReference type="ARBA" id="ARBA00022527"/>
    </source>
</evidence>
<evidence type="ECO:0000256" key="3">
    <source>
        <dbReference type="ARBA" id="ARBA00022679"/>
    </source>
</evidence>
<gene>
    <name evidence="10" type="ORF">PUW55_02605</name>
</gene>
<evidence type="ECO:0000313" key="11">
    <source>
        <dbReference type="Proteomes" id="UP001219009"/>
    </source>
</evidence>
<dbReference type="AlphaFoldDB" id="A0AAX3NNS9"/>
<evidence type="ECO:0000256" key="6">
    <source>
        <dbReference type="ARBA" id="ARBA00022840"/>
    </source>
</evidence>
<dbReference type="SUPFAM" id="SSF56112">
    <property type="entry name" value="Protein kinase-like (PK-like)"/>
    <property type="match status" value="1"/>
</dbReference>